<accession>A0ACB7S6U6</accession>
<name>A0ACB7S6U6_HYAAI</name>
<sequence length="178" mass="19449">MESVAAGVQDLPVLMRVPHFFPGELAVCPANAMFLGYGDIAVPGLAVAYCRSYDVIVKKGKPWYFLLAIACYAIGLMMALTASSLMQTGQPALLYLVPAILLPITLLAWCRGDLKNFWNGDFVPKDGLLTARMDVCVSSSEQFQMVQGRGLLYVSTPVLPWLALPMPVSQKAYNAKWT</sequence>
<proteinExistence type="predicted"/>
<comment type="caution">
    <text evidence="1">The sequence shown here is derived from an EMBL/GenBank/DDBJ whole genome shotgun (WGS) entry which is preliminary data.</text>
</comment>
<dbReference type="EMBL" id="CM023485">
    <property type="protein sequence ID" value="KAH6929661.1"/>
    <property type="molecule type" value="Genomic_DNA"/>
</dbReference>
<keyword evidence="2" id="KW-1185">Reference proteome</keyword>
<gene>
    <name evidence="1" type="ORF">HPB50_003802</name>
</gene>
<protein>
    <submittedName>
        <fullName evidence="1">Uncharacterized protein</fullName>
    </submittedName>
</protein>
<dbReference type="Proteomes" id="UP000821845">
    <property type="component" value="Chromosome 5"/>
</dbReference>
<organism evidence="1 2">
    <name type="scientific">Hyalomma asiaticum</name>
    <name type="common">Tick</name>
    <dbReference type="NCBI Taxonomy" id="266040"/>
    <lineage>
        <taxon>Eukaryota</taxon>
        <taxon>Metazoa</taxon>
        <taxon>Ecdysozoa</taxon>
        <taxon>Arthropoda</taxon>
        <taxon>Chelicerata</taxon>
        <taxon>Arachnida</taxon>
        <taxon>Acari</taxon>
        <taxon>Parasitiformes</taxon>
        <taxon>Ixodida</taxon>
        <taxon>Ixodoidea</taxon>
        <taxon>Ixodidae</taxon>
        <taxon>Hyalomminae</taxon>
        <taxon>Hyalomma</taxon>
    </lineage>
</organism>
<evidence type="ECO:0000313" key="1">
    <source>
        <dbReference type="EMBL" id="KAH6929661.1"/>
    </source>
</evidence>
<evidence type="ECO:0000313" key="2">
    <source>
        <dbReference type="Proteomes" id="UP000821845"/>
    </source>
</evidence>
<reference evidence="1" key="1">
    <citation type="submission" date="2020-05" db="EMBL/GenBank/DDBJ databases">
        <title>Large-scale comparative analyses of tick genomes elucidate their genetic diversity and vector capacities.</title>
        <authorList>
            <person name="Jia N."/>
            <person name="Wang J."/>
            <person name="Shi W."/>
            <person name="Du L."/>
            <person name="Sun Y."/>
            <person name="Zhan W."/>
            <person name="Jiang J."/>
            <person name="Wang Q."/>
            <person name="Zhang B."/>
            <person name="Ji P."/>
            <person name="Sakyi L.B."/>
            <person name="Cui X."/>
            <person name="Yuan T."/>
            <person name="Jiang B."/>
            <person name="Yang W."/>
            <person name="Lam T.T.-Y."/>
            <person name="Chang Q."/>
            <person name="Ding S."/>
            <person name="Wang X."/>
            <person name="Zhu J."/>
            <person name="Ruan X."/>
            <person name="Zhao L."/>
            <person name="Wei J."/>
            <person name="Que T."/>
            <person name="Du C."/>
            <person name="Cheng J."/>
            <person name="Dai P."/>
            <person name="Han X."/>
            <person name="Huang E."/>
            <person name="Gao Y."/>
            <person name="Liu J."/>
            <person name="Shao H."/>
            <person name="Ye R."/>
            <person name="Li L."/>
            <person name="Wei W."/>
            <person name="Wang X."/>
            <person name="Wang C."/>
            <person name="Yang T."/>
            <person name="Huo Q."/>
            <person name="Li W."/>
            <person name="Guo W."/>
            <person name="Chen H."/>
            <person name="Zhou L."/>
            <person name="Ni X."/>
            <person name="Tian J."/>
            <person name="Zhou Y."/>
            <person name="Sheng Y."/>
            <person name="Liu T."/>
            <person name="Pan Y."/>
            <person name="Xia L."/>
            <person name="Li J."/>
            <person name="Zhao F."/>
            <person name="Cao W."/>
        </authorList>
    </citation>
    <scope>NUCLEOTIDE SEQUENCE</scope>
    <source>
        <strain evidence="1">Hyas-2018</strain>
    </source>
</reference>